<name>A0A4U6XIZ7_9PEZI</name>
<feature type="compositionally biased region" description="Polar residues" evidence="1">
    <location>
        <begin position="397"/>
        <end position="409"/>
    </location>
</feature>
<protein>
    <submittedName>
        <fullName evidence="2">Uncharacterized protein</fullName>
    </submittedName>
</protein>
<proteinExistence type="predicted"/>
<feature type="region of interest" description="Disordered" evidence="1">
    <location>
        <begin position="84"/>
        <end position="138"/>
    </location>
</feature>
<feature type="region of interest" description="Disordered" evidence="1">
    <location>
        <begin position="356"/>
        <end position="423"/>
    </location>
</feature>
<feature type="compositionally biased region" description="Basic residues" evidence="1">
    <location>
        <begin position="17"/>
        <end position="30"/>
    </location>
</feature>
<feature type="compositionally biased region" description="Polar residues" evidence="1">
    <location>
        <begin position="98"/>
        <end position="117"/>
    </location>
</feature>
<dbReference type="Proteomes" id="UP000310108">
    <property type="component" value="Unassembled WGS sequence"/>
</dbReference>
<evidence type="ECO:0000256" key="1">
    <source>
        <dbReference type="SAM" id="MobiDB-lite"/>
    </source>
</evidence>
<feature type="compositionally biased region" description="Polar residues" evidence="1">
    <location>
        <begin position="128"/>
        <end position="138"/>
    </location>
</feature>
<feature type="compositionally biased region" description="Low complexity" evidence="1">
    <location>
        <begin position="156"/>
        <end position="176"/>
    </location>
</feature>
<evidence type="ECO:0000313" key="2">
    <source>
        <dbReference type="EMBL" id="TKW55950.1"/>
    </source>
</evidence>
<feature type="compositionally biased region" description="Polar residues" evidence="1">
    <location>
        <begin position="236"/>
        <end position="251"/>
    </location>
</feature>
<dbReference type="STRING" id="1306861.A0A4U6XIZ7"/>
<evidence type="ECO:0000313" key="3">
    <source>
        <dbReference type="Proteomes" id="UP000310108"/>
    </source>
</evidence>
<gene>
    <name evidence="2" type="ORF">CTA1_8420</name>
</gene>
<dbReference type="AlphaFoldDB" id="A0A4U6XIZ7"/>
<dbReference type="EMBL" id="PJEX01000082">
    <property type="protein sequence ID" value="TKW55950.1"/>
    <property type="molecule type" value="Genomic_DNA"/>
</dbReference>
<feature type="region of interest" description="Disordered" evidence="1">
    <location>
        <begin position="210"/>
        <end position="264"/>
    </location>
</feature>
<organism evidence="2 3">
    <name type="scientific">Colletotrichum tanaceti</name>
    <dbReference type="NCBI Taxonomy" id="1306861"/>
    <lineage>
        <taxon>Eukaryota</taxon>
        <taxon>Fungi</taxon>
        <taxon>Dikarya</taxon>
        <taxon>Ascomycota</taxon>
        <taxon>Pezizomycotina</taxon>
        <taxon>Sordariomycetes</taxon>
        <taxon>Hypocreomycetidae</taxon>
        <taxon>Glomerellales</taxon>
        <taxon>Glomerellaceae</taxon>
        <taxon>Colletotrichum</taxon>
        <taxon>Colletotrichum destructivum species complex</taxon>
    </lineage>
</organism>
<reference evidence="2 3" key="1">
    <citation type="journal article" date="2019" name="PLoS ONE">
        <title>Comparative genome analysis indicates high evolutionary potential of pathogenicity genes in Colletotrichum tanaceti.</title>
        <authorList>
            <person name="Lelwala R.V."/>
            <person name="Korhonen P.K."/>
            <person name="Young N.D."/>
            <person name="Scott J.B."/>
            <person name="Ades P.A."/>
            <person name="Gasser R.B."/>
            <person name="Taylor P.W.J."/>
        </authorList>
    </citation>
    <scope>NUCLEOTIDE SEQUENCE [LARGE SCALE GENOMIC DNA]</scope>
    <source>
        <strain evidence="2">BRIP57314</strain>
    </source>
</reference>
<feature type="region of interest" description="Disordered" evidence="1">
    <location>
        <begin position="156"/>
        <end position="192"/>
    </location>
</feature>
<keyword evidence="3" id="KW-1185">Reference proteome</keyword>
<sequence>MASYTDMTGIGSTGKVSKSRSKPVVKPILKKLSHSEKNSLDLDRGWDEQQTSFGHYGGSLGREREGSFGGRDVSFSISATELSHSSSIGNGRSKFSHARSTSGTSHISVATSGSGHRNGSFVHPFQQMPRTSTPPLSYANSLASIEQGNSNIITTTSTATTTTTTTTTTNNNNNSNPGVPGPRDYSPTITEDDDDLLDQHYLHYRSNYPATTSSIPIIGNPSSSSYPRRPSLASRTSSLSDIHTNSYNHTGPPSLRISTSRTNSNAASSRLVHVSSHSDINQQSDIIPEFTAPNTAPVLSPLSSASPSTSVTAMSPLRTSLEGFRLRSRSDLDSNYHQERIRQERHRWEEKERLKNEKRDKEEMRKRERADIREAQRHEREQQMMMRREAKEAARKQSFSHSARNSSSDVIRPSISRKKTATDAEKLAMGAAQGGVEFASRNYESTDQGQAPVAEEAMFEGPRRSLTAKRKTQGAWTSFVLWFRTRILRLHDNMAKK</sequence>
<accession>A0A4U6XIZ7</accession>
<feature type="compositionally biased region" description="Low complexity" evidence="1">
    <location>
        <begin position="213"/>
        <end position="235"/>
    </location>
</feature>
<feature type="region of interest" description="Disordered" evidence="1">
    <location>
        <begin position="1"/>
        <end position="30"/>
    </location>
</feature>
<feature type="compositionally biased region" description="Basic and acidic residues" evidence="1">
    <location>
        <begin position="356"/>
        <end position="395"/>
    </location>
</feature>
<comment type="caution">
    <text evidence="2">The sequence shown here is derived from an EMBL/GenBank/DDBJ whole genome shotgun (WGS) entry which is preliminary data.</text>
</comment>